<evidence type="ECO:0008006" key="4">
    <source>
        <dbReference type="Google" id="ProtNLM"/>
    </source>
</evidence>
<dbReference type="Proteomes" id="UP001497457">
    <property type="component" value="Chromosome 24b"/>
</dbReference>
<feature type="region of interest" description="Disordered" evidence="1">
    <location>
        <begin position="71"/>
        <end position="133"/>
    </location>
</feature>
<name>A0ABC9B4V0_9POAL</name>
<protein>
    <recommendedName>
        <fullName evidence="4">Ubiquitin-like protease family profile domain-containing protein</fullName>
    </recommendedName>
</protein>
<evidence type="ECO:0000313" key="3">
    <source>
        <dbReference type="Proteomes" id="UP001497457"/>
    </source>
</evidence>
<gene>
    <name evidence="2" type="ORF">URODEC1_LOCUS61376</name>
</gene>
<proteinExistence type="predicted"/>
<reference evidence="2" key="1">
    <citation type="submission" date="2024-10" db="EMBL/GenBank/DDBJ databases">
        <authorList>
            <person name="Ryan C."/>
        </authorList>
    </citation>
    <scope>NUCLEOTIDE SEQUENCE [LARGE SCALE GENOMIC DNA]</scope>
</reference>
<dbReference type="InterPro" id="IPR038765">
    <property type="entry name" value="Papain-like_cys_pep_sf"/>
</dbReference>
<accession>A0ABC9B4V0</accession>
<dbReference type="AlphaFoldDB" id="A0ABC9B4V0"/>
<evidence type="ECO:0000313" key="2">
    <source>
        <dbReference type="EMBL" id="CAL4993027.1"/>
    </source>
</evidence>
<sequence>MLDELDGVAWFGQDLREFATENLAGKLTENRVSALIAYGMRCDTNFETLKKSLMKDSLTLVEQLMCGPFGDPKQSCPPVGRSQSYDGDNGLRSRSKRAFDHTDEILNKGYESATEDPKKKKKEKHPTGTAVHDNISTTDVVSGTEDDCVGKKDADNLSPTASALASQQVSFEPPSFDLGIDYQTQEKYMLAKKQLAKGGNAVLNFSNNSSTLPEQDNQHPATVEFSLFGGTPASVKRKLHDVSFKGTPEQKANTSATSPASMSKLLAHAAEFAQIIKCQDELDVNIKPWEHETTDSPVSKQLVEVCRLSKSPWYHGMKHNLCGVASAGRIFDGVLNTSDDDLQKSWIVHRIPRYLEVSGVYLKRSFKLEEPMSYDTYDLALRRIIQLDASMYQNCSDKRWRHILESDFATLSQADEKPCYHKTIREQFYGTSVDYKLGRCRMIVIPANVLNTWCCYFWDFKKKVVHILDPFYKVEEAEYYQKLHEPIADKVGADLANCIEMLFENWSVEWSEWSKAYINPVVKPEHRNESGLLSLLALREFDGENFRNMTVESYNQFKMVLLAEMLSMEGNEAKPPVEFIAEREQTRVIHTID</sequence>
<evidence type="ECO:0000256" key="1">
    <source>
        <dbReference type="SAM" id="MobiDB-lite"/>
    </source>
</evidence>
<dbReference type="SUPFAM" id="SSF54001">
    <property type="entry name" value="Cysteine proteinases"/>
    <property type="match status" value="1"/>
</dbReference>
<organism evidence="2 3">
    <name type="scientific">Urochloa decumbens</name>
    <dbReference type="NCBI Taxonomy" id="240449"/>
    <lineage>
        <taxon>Eukaryota</taxon>
        <taxon>Viridiplantae</taxon>
        <taxon>Streptophyta</taxon>
        <taxon>Embryophyta</taxon>
        <taxon>Tracheophyta</taxon>
        <taxon>Spermatophyta</taxon>
        <taxon>Magnoliopsida</taxon>
        <taxon>Liliopsida</taxon>
        <taxon>Poales</taxon>
        <taxon>Poaceae</taxon>
        <taxon>PACMAD clade</taxon>
        <taxon>Panicoideae</taxon>
        <taxon>Panicodae</taxon>
        <taxon>Paniceae</taxon>
        <taxon>Melinidinae</taxon>
        <taxon>Urochloa</taxon>
    </lineage>
</organism>
<feature type="compositionally biased region" description="Basic and acidic residues" evidence="1">
    <location>
        <begin position="97"/>
        <end position="106"/>
    </location>
</feature>
<dbReference type="EMBL" id="OZ075134">
    <property type="protein sequence ID" value="CAL4993027.1"/>
    <property type="molecule type" value="Genomic_DNA"/>
</dbReference>
<dbReference type="Gene3D" id="3.40.395.10">
    <property type="entry name" value="Adenoviral Proteinase, Chain A"/>
    <property type="match status" value="1"/>
</dbReference>
<keyword evidence="3" id="KW-1185">Reference proteome</keyword>